<gene>
    <name evidence="5" type="ORF">FF36_00531</name>
</gene>
<dbReference type="EMBL" id="JYFN01000003">
    <property type="protein sequence ID" value="KJE24921.1"/>
    <property type="molecule type" value="Genomic_DNA"/>
</dbReference>
<proteinExistence type="predicted"/>
<dbReference type="PANTHER" id="PTHR43046:SF14">
    <property type="entry name" value="MUTT_NUDIX FAMILY PROTEIN"/>
    <property type="match status" value="1"/>
</dbReference>
<dbReference type="InterPro" id="IPR015797">
    <property type="entry name" value="NUDIX_hydrolase-like_dom_sf"/>
</dbReference>
<comment type="caution">
    <text evidence="5">The sequence shown here is derived from an EMBL/GenBank/DDBJ whole genome shotgun (WGS) entry which is preliminary data.</text>
</comment>
<evidence type="ECO:0000313" key="6">
    <source>
        <dbReference type="Proteomes" id="UP000032545"/>
    </source>
</evidence>
<accession>A0A0D8BLC4</accession>
<evidence type="ECO:0000259" key="4">
    <source>
        <dbReference type="PROSITE" id="PS51462"/>
    </source>
</evidence>
<dbReference type="PATRIC" id="fig|1502723.3.peg.2130"/>
<dbReference type="Proteomes" id="UP000032545">
    <property type="component" value="Unassembled WGS sequence"/>
</dbReference>
<dbReference type="PROSITE" id="PS51462">
    <property type="entry name" value="NUDIX"/>
    <property type="match status" value="1"/>
</dbReference>
<feature type="compositionally biased region" description="Low complexity" evidence="3">
    <location>
        <begin position="15"/>
        <end position="25"/>
    </location>
</feature>
<evidence type="ECO:0000256" key="1">
    <source>
        <dbReference type="ARBA" id="ARBA00001946"/>
    </source>
</evidence>
<sequence>MTPSARPLATATASTADGPAVDPTDPVAAPVRINVRALLVEGDRILLANERGQTWFHLLGGRVEAGETVQGALRRLLDEQAGIELDHLTFAGCLEGTAIERGERVRVLDVVFAVDRSWAGEFGTRLDDLDIVSASLVSLPDLDLRPATLRQLIPEWLLHARPAWYGASGR</sequence>
<feature type="region of interest" description="Disordered" evidence="3">
    <location>
        <begin position="1"/>
        <end position="25"/>
    </location>
</feature>
<dbReference type="OrthoDB" id="9804442at2"/>
<protein>
    <submittedName>
        <fullName evidence="5">ADP-ribose pyrophosphatase</fullName>
    </submittedName>
</protein>
<evidence type="ECO:0000256" key="2">
    <source>
        <dbReference type="ARBA" id="ARBA00022801"/>
    </source>
</evidence>
<keyword evidence="2" id="KW-0378">Hydrolase</keyword>
<dbReference type="AlphaFoldDB" id="A0A0D8BLC4"/>
<dbReference type="Pfam" id="PF00293">
    <property type="entry name" value="NUDIX"/>
    <property type="match status" value="1"/>
</dbReference>
<feature type="domain" description="Nudix hydrolase" evidence="4">
    <location>
        <begin position="30"/>
        <end position="159"/>
    </location>
</feature>
<organism evidence="5 6">
    <name type="scientific">Frankia torreyi</name>
    <dbReference type="NCBI Taxonomy" id="1856"/>
    <lineage>
        <taxon>Bacteria</taxon>
        <taxon>Bacillati</taxon>
        <taxon>Actinomycetota</taxon>
        <taxon>Actinomycetes</taxon>
        <taxon>Frankiales</taxon>
        <taxon>Frankiaceae</taxon>
        <taxon>Frankia</taxon>
    </lineage>
</organism>
<dbReference type="PANTHER" id="PTHR43046">
    <property type="entry name" value="GDP-MANNOSE MANNOSYL HYDROLASE"/>
    <property type="match status" value="1"/>
</dbReference>
<dbReference type="GO" id="GO:0016787">
    <property type="term" value="F:hydrolase activity"/>
    <property type="evidence" value="ECO:0007669"/>
    <property type="project" value="UniProtKB-KW"/>
</dbReference>
<dbReference type="Gene3D" id="3.90.79.10">
    <property type="entry name" value="Nucleoside Triphosphate Pyrophosphohydrolase"/>
    <property type="match status" value="1"/>
</dbReference>
<reference evidence="6" key="1">
    <citation type="submission" date="2015-02" db="EMBL/GenBank/DDBJ databases">
        <title>Draft Genome of Frankia sp. CpI1-S.</title>
        <authorList>
            <person name="Oshone R.T."/>
            <person name="Ngom M."/>
            <person name="Ghodhbane-Gtari F."/>
            <person name="Gtari M."/>
            <person name="Morris K."/>
            <person name="Thomas K."/>
            <person name="Sen A."/>
            <person name="Tisa L.S."/>
        </authorList>
    </citation>
    <scope>NUCLEOTIDE SEQUENCE [LARGE SCALE GENOMIC DNA]</scope>
    <source>
        <strain evidence="6">CpI1-S</strain>
    </source>
</reference>
<dbReference type="InterPro" id="IPR000086">
    <property type="entry name" value="NUDIX_hydrolase_dom"/>
</dbReference>
<dbReference type="RefSeq" id="WP_044883346.1">
    <property type="nucleotide sequence ID" value="NZ_JYFN01000003.1"/>
</dbReference>
<comment type="cofactor">
    <cofactor evidence="1">
        <name>Mg(2+)</name>
        <dbReference type="ChEBI" id="CHEBI:18420"/>
    </cofactor>
</comment>
<dbReference type="SUPFAM" id="SSF55811">
    <property type="entry name" value="Nudix"/>
    <property type="match status" value="1"/>
</dbReference>
<evidence type="ECO:0000313" key="5">
    <source>
        <dbReference type="EMBL" id="KJE24921.1"/>
    </source>
</evidence>
<keyword evidence="6" id="KW-1185">Reference proteome</keyword>
<evidence type="ECO:0000256" key="3">
    <source>
        <dbReference type="SAM" id="MobiDB-lite"/>
    </source>
</evidence>
<reference evidence="5 6" key="2">
    <citation type="journal article" date="2016" name="Genome Announc.">
        <title>Permanent Draft Genome Sequences for Two Variants of Frankia sp. Strain CpI1, the First Frankia Strain Isolated from Root Nodules of Comptonia peregrina.</title>
        <authorList>
            <person name="Oshone R."/>
            <person name="Hurst S.G.IV."/>
            <person name="Abebe-Akele F."/>
            <person name="Simpson S."/>
            <person name="Morris K."/>
            <person name="Thomas W.K."/>
            <person name="Tisa L.S."/>
        </authorList>
    </citation>
    <scope>NUCLEOTIDE SEQUENCE [LARGE SCALE GENOMIC DNA]</scope>
    <source>
        <strain evidence="6">CpI1-S</strain>
    </source>
</reference>
<name>A0A0D8BLC4_9ACTN</name>